<dbReference type="Pfam" id="PF04134">
    <property type="entry name" value="DCC1-like"/>
    <property type="match status" value="1"/>
</dbReference>
<dbReference type="AlphaFoldDB" id="A0A383TW97"/>
<organism evidence="1 2">
    <name type="scientific">Candidatus Ornithobacterium hominis</name>
    <dbReference type="NCBI Taxonomy" id="2497989"/>
    <lineage>
        <taxon>Bacteria</taxon>
        <taxon>Pseudomonadati</taxon>
        <taxon>Bacteroidota</taxon>
        <taxon>Flavobacteriia</taxon>
        <taxon>Flavobacteriales</taxon>
        <taxon>Weeksellaceae</taxon>
        <taxon>Ornithobacterium</taxon>
    </lineage>
</organism>
<accession>A0A383TW97</accession>
<dbReference type="PANTHER" id="PTHR33639">
    <property type="entry name" value="THIOL-DISULFIDE OXIDOREDUCTASE DCC"/>
    <property type="match status" value="1"/>
</dbReference>
<dbReference type="Proteomes" id="UP000262142">
    <property type="component" value="Unassembled WGS sequence"/>
</dbReference>
<proteinExistence type="predicted"/>
<protein>
    <submittedName>
        <fullName evidence="1">Protein of uncharacterized function, DUF393</fullName>
    </submittedName>
</protein>
<keyword evidence="2" id="KW-1185">Reference proteome</keyword>
<dbReference type="OrthoDB" id="9785438at2"/>
<dbReference type="InterPro" id="IPR052927">
    <property type="entry name" value="DCC_oxidoreductase"/>
</dbReference>
<dbReference type="RefSeq" id="WP_119058993.1">
    <property type="nucleotide sequence ID" value="NZ_UNSC01000001.1"/>
</dbReference>
<dbReference type="EMBL" id="UNSC01000001">
    <property type="protein sequence ID" value="SZD71429.1"/>
    <property type="molecule type" value="Genomic_DNA"/>
</dbReference>
<evidence type="ECO:0000313" key="1">
    <source>
        <dbReference type="EMBL" id="SZD71429.1"/>
    </source>
</evidence>
<sequence>MEPNYIVFFDGICRFCNASINLLINLDQEKKLKFTSLQSDWAQDFLFKKLRKEADFQTILYYSNGTFYEKSEAVFQIFRDLNKFVVLTSIFRLIPQRLCDFLYERLAKNRYFLFGKHENYKTCRRLTPDEKELFLE</sequence>
<dbReference type="PANTHER" id="PTHR33639:SF2">
    <property type="entry name" value="DUF393 DOMAIN-CONTAINING PROTEIN"/>
    <property type="match status" value="1"/>
</dbReference>
<dbReference type="InterPro" id="IPR007263">
    <property type="entry name" value="DCC1-like"/>
</dbReference>
<evidence type="ECO:0000313" key="2">
    <source>
        <dbReference type="Proteomes" id="UP000262142"/>
    </source>
</evidence>
<reference evidence="1 2" key="1">
    <citation type="submission" date="2018-09" db="EMBL/GenBank/DDBJ databases">
        <authorList>
            <consortium name="Pathogen Informatics"/>
        </authorList>
    </citation>
    <scope>NUCLEOTIDE SEQUENCE [LARGE SCALE GENOMIC DNA]</scope>
    <source>
        <strain evidence="1 2">OH-22767</strain>
    </source>
</reference>
<gene>
    <name evidence="1" type="ORF">SAMEA104719789_00528</name>
</gene>
<name>A0A383TW97_9FLAO</name>
<dbReference type="GO" id="GO:0015035">
    <property type="term" value="F:protein-disulfide reductase activity"/>
    <property type="evidence" value="ECO:0007669"/>
    <property type="project" value="InterPro"/>
</dbReference>